<accession>A0A7W7QNF7</accession>
<dbReference type="RefSeq" id="WP_184715497.1">
    <property type="nucleotide sequence ID" value="NZ_JACHJP010000003.1"/>
</dbReference>
<proteinExistence type="predicted"/>
<dbReference type="Gene3D" id="2.40.350.10">
    <property type="entry name" value="SO1590-like"/>
    <property type="match status" value="1"/>
</dbReference>
<dbReference type="AlphaFoldDB" id="A0A7W7QNF7"/>
<gene>
    <name evidence="1" type="ORF">FHS44_003329</name>
</gene>
<evidence type="ECO:0000313" key="2">
    <source>
        <dbReference type="Proteomes" id="UP000552644"/>
    </source>
</evidence>
<protein>
    <recommendedName>
        <fullName evidence="3">DUF3224 domain-containing protein</fullName>
    </recommendedName>
</protein>
<reference evidence="1 2" key="1">
    <citation type="submission" date="2020-08" db="EMBL/GenBank/DDBJ databases">
        <title>Genomic Encyclopedia of Type Strains, Phase III (KMG-III): the genomes of soil and plant-associated and newly described type strains.</title>
        <authorList>
            <person name="Whitman W."/>
        </authorList>
    </citation>
    <scope>NUCLEOTIDE SEQUENCE [LARGE SCALE GENOMIC DNA]</scope>
    <source>
        <strain evidence="1 2">CECT 8840</strain>
    </source>
</reference>
<evidence type="ECO:0000313" key="1">
    <source>
        <dbReference type="EMBL" id="MBB4916241.1"/>
    </source>
</evidence>
<organism evidence="1 2">
    <name type="scientific">Streptosporangium saharense</name>
    <dbReference type="NCBI Taxonomy" id="1706840"/>
    <lineage>
        <taxon>Bacteria</taxon>
        <taxon>Bacillati</taxon>
        <taxon>Actinomycetota</taxon>
        <taxon>Actinomycetes</taxon>
        <taxon>Streptosporangiales</taxon>
        <taxon>Streptosporangiaceae</taxon>
        <taxon>Streptosporangium</taxon>
    </lineage>
</organism>
<name>A0A7W7QNF7_9ACTN</name>
<sequence length="130" mass="13685">MPRATGTFTLDSWEPETYDEAEGATLSLVHVTKTFAGDLAGTSTTDIITATSQVEDSAAYAGFERFTGTLHGRKGTFVLHHNATAYAGESALTWDVLPDSGTGELTGVRGSGGIVNDNGAHSYHLDYELG</sequence>
<evidence type="ECO:0008006" key="3">
    <source>
        <dbReference type="Google" id="ProtNLM"/>
    </source>
</evidence>
<dbReference type="InterPro" id="IPR021607">
    <property type="entry name" value="DUF3224"/>
</dbReference>
<dbReference type="Proteomes" id="UP000552644">
    <property type="component" value="Unassembled WGS sequence"/>
</dbReference>
<dbReference type="SUPFAM" id="SSF159238">
    <property type="entry name" value="SO1590-like"/>
    <property type="match status" value="1"/>
</dbReference>
<dbReference type="EMBL" id="JACHJP010000003">
    <property type="protein sequence ID" value="MBB4916241.1"/>
    <property type="molecule type" value="Genomic_DNA"/>
</dbReference>
<keyword evidence="2" id="KW-1185">Reference proteome</keyword>
<comment type="caution">
    <text evidence="1">The sequence shown here is derived from an EMBL/GenBank/DDBJ whole genome shotgun (WGS) entry which is preliminary data.</text>
</comment>
<dbReference type="InterPro" id="IPR023159">
    <property type="entry name" value="SO1590-like_sf"/>
</dbReference>
<dbReference type="Pfam" id="PF11528">
    <property type="entry name" value="DUF3224"/>
    <property type="match status" value="1"/>
</dbReference>